<evidence type="ECO:0000313" key="8">
    <source>
        <dbReference type="EMBL" id="KYR02292.1"/>
    </source>
</evidence>
<evidence type="ECO:0000256" key="2">
    <source>
        <dbReference type="ARBA" id="ARBA00007117"/>
    </source>
</evidence>
<dbReference type="InterPro" id="IPR012423">
    <property type="entry name" value="Eaf7/MRGBP"/>
</dbReference>
<keyword evidence="3" id="KW-0156">Chromatin regulator</keyword>
<evidence type="ECO:0000256" key="6">
    <source>
        <dbReference type="ARBA" id="ARBA00023242"/>
    </source>
</evidence>
<dbReference type="OMA" id="CTIILAE"/>
<dbReference type="GO" id="GO:0035267">
    <property type="term" value="C:NuA4 histone acetyltransferase complex"/>
    <property type="evidence" value="ECO:0007669"/>
    <property type="project" value="TreeGrafter"/>
</dbReference>
<comment type="subcellular location">
    <subcellularLocation>
        <location evidence="1">Nucleus</location>
    </subcellularLocation>
</comment>
<feature type="region of interest" description="Disordered" evidence="7">
    <location>
        <begin position="1"/>
        <end position="45"/>
    </location>
</feature>
<dbReference type="AlphaFoldDB" id="A0A152A7T0"/>
<dbReference type="PANTHER" id="PTHR13581:SF5">
    <property type="entry name" value="MRG_MORF4L-BINDING PROTEIN"/>
    <property type="match status" value="1"/>
</dbReference>
<keyword evidence="9" id="KW-1185">Reference proteome</keyword>
<sequence>MNVSESNVEDLNNRNLNVDSSTTFSTSMSTPNGISSPHSGSGDVDDEWDINSRNILLESIGKFLPLGINKYFSLLNCTVLLQSQLPNKSFSTTQVFNEIKEFYNLDELDDDIIDDESVENFDLPEEYKDLIEEKKLNKKLKL</sequence>
<dbReference type="GO" id="GO:0006357">
    <property type="term" value="P:regulation of transcription by RNA polymerase II"/>
    <property type="evidence" value="ECO:0007669"/>
    <property type="project" value="TreeGrafter"/>
</dbReference>
<feature type="compositionally biased region" description="Low complexity" evidence="7">
    <location>
        <begin position="20"/>
        <end position="30"/>
    </location>
</feature>
<evidence type="ECO:0000256" key="3">
    <source>
        <dbReference type="ARBA" id="ARBA00022853"/>
    </source>
</evidence>
<protein>
    <submittedName>
        <fullName evidence="8">Uncharacterized protein</fullName>
    </submittedName>
</protein>
<evidence type="ECO:0000256" key="1">
    <source>
        <dbReference type="ARBA" id="ARBA00004123"/>
    </source>
</evidence>
<evidence type="ECO:0000256" key="7">
    <source>
        <dbReference type="SAM" id="MobiDB-lite"/>
    </source>
</evidence>
<name>A0A152A7T0_TIELA</name>
<dbReference type="Pfam" id="PF07904">
    <property type="entry name" value="Eaf7"/>
    <property type="match status" value="1"/>
</dbReference>
<proteinExistence type="inferred from homology"/>
<reference evidence="8 9" key="1">
    <citation type="submission" date="2015-12" db="EMBL/GenBank/DDBJ databases">
        <title>Dictyostelia acquired genes for synthesis and detection of signals that induce cell-type specialization by lateral gene transfer from prokaryotes.</title>
        <authorList>
            <person name="Gloeckner G."/>
            <person name="Schaap P."/>
        </authorList>
    </citation>
    <scope>NUCLEOTIDE SEQUENCE [LARGE SCALE GENOMIC DNA]</scope>
    <source>
        <strain evidence="8 9">TK</strain>
    </source>
</reference>
<dbReference type="EMBL" id="LODT01000004">
    <property type="protein sequence ID" value="KYR02292.1"/>
    <property type="molecule type" value="Genomic_DNA"/>
</dbReference>
<keyword evidence="5" id="KW-0804">Transcription</keyword>
<organism evidence="8 9">
    <name type="scientific">Tieghemostelium lacteum</name>
    <name type="common">Slime mold</name>
    <name type="synonym">Dictyostelium lacteum</name>
    <dbReference type="NCBI Taxonomy" id="361077"/>
    <lineage>
        <taxon>Eukaryota</taxon>
        <taxon>Amoebozoa</taxon>
        <taxon>Evosea</taxon>
        <taxon>Eumycetozoa</taxon>
        <taxon>Dictyostelia</taxon>
        <taxon>Dictyosteliales</taxon>
        <taxon>Raperosteliaceae</taxon>
        <taxon>Tieghemostelium</taxon>
    </lineage>
</organism>
<gene>
    <name evidence="8" type="ORF">DLAC_11462</name>
</gene>
<keyword evidence="4" id="KW-0805">Transcription regulation</keyword>
<dbReference type="PANTHER" id="PTHR13581">
    <property type="entry name" value="MRG-BINDING PROTEIN"/>
    <property type="match status" value="1"/>
</dbReference>
<dbReference type="Proteomes" id="UP000076078">
    <property type="component" value="Unassembled WGS sequence"/>
</dbReference>
<evidence type="ECO:0000256" key="5">
    <source>
        <dbReference type="ARBA" id="ARBA00023163"/>
    </source>
</evidence>
<dbReference type="OrthoDB" id="5595141at2759"/>
<comment type="similarity">
    <text evidence="2">Belongs to the EAF7 family.</text>
</comment>
<accession>A0A152A7T0</accession>
<dbReference type="GO" id="GO:0005634">
    <property type="term" value="C:nucleus"/>
    <property type="evidence" value="ECO:0007669"/>
    <property type="project" value="UniProtKB-SubCell"/>
</dbReference>
<evidence type="ECO:0000256" key="4">
    <source>
        <dbReference type="ARBA" id="ARBA00023015"/>
    </source>
</evidence>
<feature type="compositionally biased region" description="Polar residues" evidence="7">
    <location>
        <begin position="1"/>
        <end position="19"/>
    </location>
</feature>
<evidence type="ECO:0000313" key="9">
    <source>
        <dbReference type="Proteomes" id="UP000076078"/>
    </source>
</evidence>
<comment type="caution">
    <text evidence="8">The sequence shown here is derived from an EMBL/GenBank/DDBJ whole genome shotgun (WGS) entry which is preliminary data.</text>
</comment>
<keyword evidence="6" id="KW-0539">Nucleus</keyword>
<dbReference type="GO" id="GO:0006325">
    <property type="term" value="P:chromatin organization"/>
    <property type="evidence" value="ECO:0007669"/>
    <property type="project" value="UniProtKB-KW"/>
</dbReference>
<dbReference type="InParanoid" id="A0A152A7T0"/>